<comment type="caution">
    <text evidence="1">The sequence shown here is derived from an EMBL/GenBank/DDBJ whole genome shotgun (WGS) entry which is preliminary data.</text>
</comment>
<name>A0ABS7TPN8_9BACT</name>
<organism evidence="1 2">
    <name type="scientific">Nannocystis pusilla</name>
    <dbReference type="NCBI Taxonomy" id="889268"/>
    <lineage>
        <taxon>Bacteria</taxon>
        <taxon>Pseudomonadati</taxon>
        <taxon>Myxococcota</taxon>
        <taxon>Polyangia</taxon>
        <taxon>Nannocystales</taxon>
        <taxon>Nannocystaceae</taxon>
        <taxon>Nannocystis</taxon>
    </lineage>
</organism>
<feature type="non-terminal residue" evidence="1">
    <location>
        <position position="1"/>
    </location>
</feature>
<keyword evidence="2" id="KW-1185">Reference proteome</keyword>
<dbReference type="EMBL" id="JAIRAU010000013">
    <property type="protein sequence ID" value="MBZ5710194.1"/>
    <property type="molecule type" value="Genomic_DNA"/>
</dbReference>
<gene>
    <name evidence="1" type="ORF">K7C98_13090</name>
</gene>
<sequence length="136" mass="15593">LGLSPYLGLKYRYSFAMLSNLRVDDARWNSLIMPRWIRLTRHDPFVHVLRVQPPIPRSNKNELVLAPGVYTPEEFRRRFEAARQRRSALELRYQGQSITSPDLAADLGLAGFVHSLPARPLHQPALTLTAPQQCIH</sequence>
<evidence type="ECO:0000313" key="2">
    <source>
        <dbReference type="Proteomes" id="UP001139031"/>
    </source>
</evidence>
<dbReference type="Proteomes" id="UP001139031">
    <property type="component" value="Unassembled WGS sequence"/>
</dbReference>
<proteinExistence type="predicted"/>
<reference evidence="1" key="1">
    <citation type="submission" date="2021-08" db="EMBL/GenBank/DDBJ databases">
        <authorList>
            <person name="Stevens D.C."/>
        </authorList>
    </citation>
    <scope>NUCLEOTIDE SEQUENCE</scope>
    <source>
        <strain evidence="1">DSM 53165</strain>
    </source>
</reference>
<accession>A0ABS7TPN8</accession>
<protein>
    <submittedName>
        <fullName evidence="1">Uncharacterized protein</fullName>
    </submittedName>
</protein>
<evidence type="ECO:0000313" key="1">
    <source>
        <dbReference type="EMBL" id="MBZ5710194.1"/>
    </source>
</evidence>